<gene>
    <name evidence="4" type="ORF">ACFOOR_01180</name>
</gene>
<dbReference type="InterPro" id="IPR012349">
    <property type="entry name" value="Split_barrel_FMN-bd"/>
</dbReference>
<dbReference type="EC" id="1.-.-.-" evidence="4"/>
<organism evidence="4 5">
    <name type="scientific">Hyphobacterium vulgare</name>
    <dbReference type="NCBI Taxonomy" id="1736751"/>
    <lineage>
        <taxon>Bacteria</taxon>
        <taxon>Pseudomonadati</taxon>
        <taxon>Pseudomonadota</taxon>
        <taxon>Alphaproteobacteria</taxon>
        <taxon>Maricaulales</taxon>
        <taxon>Maricaulaceae</taxon>
        <taxon>Hyphobacterium</taxon>
    </lineage>
</organism>
<proteinExistence type="inferred from homology"/>
<evidence type="ECO:0000313" key="5">
    <source>
        <dbReference type="Proteomes" id="UP001595379"/>
    </source>
</evidence>
<dbReference type="SMART" id="SM00903">
    <property type="entry name" value="Flavin_Reduct"/>
    <property type="match status" value="1"/>
</dbReference>
<protein>
    <submittedName>
        <fullName evidence="4">Flavin reductase family protein</fullName>
        <ecNumber evidence="4">1.-.-.-</ecNumber>
    </submittedName>
</protein>
<dbReference type="SUPFAM" id="SSF50475">
    <property type="entry name" value="FMN-binding split barrel"/>
    <property type="match status" value="1"/>
</dbReference>
<comment type="similarity">
    <text evidence="1">Belongs to the non-flavoprotein flavin reductase family.</text>
</comment>
<dbReference type="GO" id="GO:0016491">
    <property type="term" value="F:oxidoreductase activity"/>
    <property type="evidence" value="ECO:0007669"/>
    <property type="project" value="UniProtKB-KW"/>
</dbReference>
<dbReference type="Proteomes" id="UP001595379">
    <property type="component" value="Unassembled WGS sequence"/>
</dbReference>
<dbReference type="EMBL" id="JBHRSV010000001">
    <property type="protein sequence ID" value="MFC2924710.1"/>
    <property type="molecule type" value="Genomic_DNA"/>
</dbReference>
<evidence type="ECO:0000313" key="4">
    <source>
        <dbReference type="EMBL" id="MFC2924710.1"/>
    </source>
</evidence>
<keyword evidence="5" id="KW-1185">Reference proteome</keyword>
<feature type="domain" description="Flavin reductase like" evidence="3">
    <location>
        <begin position="11"/>
        <end position="152"/>
    </location>
</feature>
<sequence>MIDTTAQRALLSRYPTGVTVVCTMTDAGPIGITVNSFASVSLDPPLVLWSIGKASDRYEAFRSAKAFTINILNADQADLAQYYAQNSMLIDGQWEIAGNGAPRISGAAGTLECCQHAVHPGGDHDILVGEVTALHQGPAAASLTFFKSGYGRIG</sequence>
<evidence type="ECO:0000256" key="1">
    <source>
        <dbReference type="ARBA" id="ARBA00008898"/>
    </source>
</evidence>
<dbReference type="PANTHER" id="PTHR30466">
    <property type="entry name" value="FLAVIN REDUCTASE"/>
    <property type="match status" value="1"/>
</dbReference>
<dbReference type="Gene3D" id="2.30.110.10">
    <property type="entry name" value="Electron Transport, Fmn-binding Protein, Chain A"/>
    <property type="match status" value="1"/>
</dbReference>
<dbReference type="InterPro" id="IPR050268">
    <property type="entry name" value="NADH-dep_flavin_reductase"/>
</dbReference>
<accession>A0ABV6ZTF6</accession>
<dbReference type="InterPro" id="IPR002563">
    <property type="entry name" value="Flavin_Rdtase-like_dom"/>
</dbReference>
<keyword evidence="2 4" id="KW-0560">Oxidoreductase</keyword>
<reference evidence="5" key="1">
    <citation type="journal article" date="2019" name="Int. J. Syst. Evol. Microbiol.">
        <title>The Global Catalogue of Microorganisms (GCM) 10K type strain sequencing project: providing services to taxonomists for standard genome sequencing and annotation.</title>
        <authorList>
            <consortium name="The Broad Institute Genomics Platform"/>
            <consortium name="The Broad Institute Genome Sequencing Center for Infectious Disease"/>
            <person name="Wu L."/>
            <person name="Ma J."/>
        </authorList>
    </citation>
    <scope>NUCLEOTIDE SEQUENCE [LARGE SCALE GENOMIC DNA]</scope>
    <source>
        <strain evidence="5">KCTC 52487</strain>
    </source>
</reference>
<name>A0ABV6ZTF6_9PROT</name>
<evidence type="ECO:0000256" key="2">
    <source>
        <dbReference type="ARBA" id="ARBA00023002"/>
    </source>
</evidence>
<comment type="caution">
    <text evidence="4">The sequence shown here is derived from an EMBL/GenBank/DDBJ whole genome shotgun (WGS) entry which is preliminary data.</text>
</comment>
<dbReference type="Pfam" id="PF01613">
    <property type="entry name" value="Flavin_Reduct"/>
    <property type="match status" value="1"/>
</dbReference>
<evidence type="ECO:0000259" key="3">
    <source>
        <dbReference type="SMART" id="SM00903"/>
    </source>
</evidence>
<dbReference type="PANTHER" id="PTHR30466:SF11">
    <property type="entry name" value="FLAVIN-DEPENDENT MONOOXYGENASE, REDUCTASE SUBUNIT HSAB"/>
    <property type="match status" value="1"/>
</dbReference>
<dbReference type="RefSeq" id="WP_343163579.1">
    <property type="nucleotide sequence ID" value="NZ_JBHRSV010000001.1"/>
</dbReference>